<feature type="domain" description="DUF1023" evidence="3">
    <location>
        <begin position="318"/>
        <end position="482"/>
    </location>
</feature>
<evidence type="ECO:0000313" key="4">
    <source>
        <dbReference type="EMBL" id="MTB96676.1"/>
    </source>
</evidence>
<feature type="region of interest" description="Disordered" evidence="2">
    <location>
        <begin position="184"/>
        <end position="210"/>
    </location>
</feature>
<evidence type="ECO:0000256" key="1">
    <source>
        <dbReference type="SAM" id="Coils"/>
    </source>
</evidence>
<dbReference type="RefSeq" id="WP_154616555.1">
    <property type="nucleotide sequence ID" value="NZ_CP053660.1"/>
</dbReference>
<dbReference type="InterPro" id="IPR029058">
    <property type="entry name" value="AB_hydrolase_fold"/>
</dbReference>
<evidence type="ECO:0000259" key="3">
    <source>
        <dbReference type="Pfam" id="PF06259"/>
    </source>
</evidence>
<protein>
    <recommendedName>
        <fullName evidence="3">DUF1023 domain-containing protein</fullName>
    </recommendedName>
</protein>
<accession>A0A6I3JEP2</accession>
<dbReference type="Pfam" id="PF06259">
    <property type="entry name" value="Abhydrolase_8"/>
    <property type="match status" value="1"/>
</dbReference>
<name>A0A6I3JEP2_9ACTN</name>
<feature type="compositionally biased region" description="Basic and acidic residues" evidence="2">
    <location>
        <begin position="566"/>
        <end position="577"/>
    </location>
</feature>
<evidence type="ECO:0000256" key="2">
    <source>
        <dbReference type="SAM" id="MobiDB-lite"/>
    </source>
</evidence>
<dbReference type="Gene3D" id="3.40.50.1820">
    <property type="entry name" value="alpha/beta hydrolase"/>
    <property type="match status" value="1"/>
</dbReference>
<dbReference type="InterPro" id="IPR036689">
    <property type="entry name" value="ESAT-6-like_sf"/>
</dbReference>
<keyword evidence="5" id="KW-1185">Reference proteome</keyword>
<reference evidence="4 5" key="1">
    <citation type="submission" date="2019-10" db="EMBL/GenBank/DDBJ databases">
        <title>Nocardioides novel species isolated from the excrement of Marmot.</title>
        <authorList>
            <person name="Zhang G."/>
        </authorList>
    </citation>
    <scope>NUCLEOTIDE SEQUENCE [LARGE SCALE GENOMIC DNA]</scope>
    <source>
        <strain evidence="5">zg-579</strain>
    </source>
</reference>
<comment type="caution">
    <text evidence="4">The sequence shown here is derived from an EMBL/GenBank/DDBJ whole genome shotgun (WGS) entry which is preliminary data.</text>
</comment>
<proteinExistence type="predicted"/>
<dbReference type="InterPro" id="IPR010427">
    <property type="entry name" value="DUF1023"/>
</dbReference>
<keyword evidence="1" id="KW-0175">Coiled coil</keyword>
<dbReference type="Proteomes" id="UP000433406">
    <property type="component" value="Unassembled WGS sequence"/>
</dbReference>
<evidence type="ECO:0000313" key="5">
    <source>
        <dbReference type="Proteomes" id="UP000433406"/>
    </source>
</evidence>
<feature type="coiled-coil region" evidence="1">
    <location>
        <begin position="141"/>
        <end position="175"/>
    </location>
</feature>
<dbReference type="EMBL" id="WLCI01000018">
    <property type="protein sequence ID" value="MTB96676.1"/>
    <property type="molecule type" value="Genomic_DNA"/>
</dbReference>
<feature type="region of interest" description="Disordered" evidence="2">
    <location>
        <begin position="566"/>
        <end position="593"/>
    </location>
</feature>
<sequence length="593" mass="63141">MSVVIEVPPSQPETVVKPEGNPAGADTLAEGLYTAAGRYEEFSDETAQIQWIGGWYGDAADAYREATTEAGGEHASMATTVQRVARAVTAYADTLRDLLRTYEEQVDRKEALDGRRTALIADINATAEATPEVVAALRERATELRGDYAELVTDHDDLQRRVREAETLLRQAFEAATSLDEALSADGGVPQSAQNAMDKPGAPGSGATPEQVRDWWDGLTEAEREAVVTAYPERIGAADGLPAAVRDDANRVVLDDDLATLGSKAEDGTISPAEERVLANAEQARQALEDADAFEDPITGERPGGLLHLYDPGAFDGDGRVAIGVGDLDTADDVAVFTPGITTTMGDTTSYTGQMINLYESTRYNGDGSSVATLFWLGYDAPDAFYDPATATEGRAEDGGRRLADMVDGLRASRPDDPAHLTAIGHSYGSTTTSYAAGDFDLAADDVVLIGSPGAGPAGNAGDFSVGADNVYVGRDSRDIVAVLGDEGWIGKGGLGLGTDPSSDDFGATRFEAEDVDRGPIRNWDDAHGSYLHHDSESLYNIGLIVDGHGDQVNVAEHSYDPWYDVARDPEWDRDPSSDVPGESQTRDRRMVP</sequence>
<organism evidence="4 5">
    <name type="scientific">Nocardioides marmotae</name>
    <dbReference type="NCBI Taxonomy" id="2663857"/>
    <lineage>
        <taxon>Bacteria</taxon>
        <taxon>Bacillati</taxon>
        <taxon>Actinomycetota</taxon>
        <taxon>Actinomycetes</taxon>
        <taxon>Propionibacteriales</taxon>
        <taxon>Nocardioidaceae</taxon>
        <taxon>Nocardioides</taxon>
    </lineage>
</organism>
<dbReference type="AlphaFoldDB" id="A0A6I3JEP2"/>
<gene>
    <name evidence="4" type="ORF">GGQ22_16490</name>
</gene>
<feature type="region of interest" description="Disordered" evidence="2">
    <location>
        <begin position="1"/>
        <end position="23"/>
    </location>
</feature>
<dbReference type="SUPFAM" id="SSF140453">
    <property type="entry name" value="EsxAB dimer-like"/>
    <property type="match status" value="1"/>
</dbReference>
<dbReference type="SUPFAM" id="SSF53474">
    <property type="entry name" value="alpha/beta-Hydrolases"/>
    <property type="match status" value="1"/>
</dbReference>